<dbReference type="PANTHER" id="PTHR39327:SF1">
    <property type="entry name" value="BLR5470 PROTEIN"/>
    <property type="match status" value="1"/>
</dbReference>
<dbReference type="KEGG" id="hara:AArcS_1719"/>
<feature type="region of interest" description="Disordered" evidence="1">
    <location>
        <begin position="44"/>
        <end position="86"/>
    </location>
</feature>
<protein>
    <submittedName>
        <fullName evidence="2">Putative surface protease of transglutaminase family</fullName>
    </submittedName>
</protein>
<accession>A0A897MVG3</accession>
<keyword evidence="2" id="KW-0378">Hydrolase</keyword>
<dbReference type="Proteomes" id="UP000663586">
    <property type="component" value="Chromosome"/>
</dbReference>
<proteinExistence type="predicted"/>
<dbReference type="AlphaFoldDB" id="A0A897MVG3"/>
<evidence type="ECO:0000256" key="1">
    <source>
        <dbReference type="SAM" id="MobiDB-lite"/>
    </source>
</evidence>
<sequence length="384" mass="43604">MADQTIKAGSLLEAVEQLRAERDAGNIESEEFRELLMQLNQSWLTPDMTTSPPTSQPSDNNTSAQYEESHPGWSGQSQPKSDEESSNRSFVRNFDWQYQYHSESFELDVPKRLYRYYARRYRTRSFATYIADPFDQGLIRDIIDRLKEFCTDYDIPEDQLHEVARSFVQHFEYASDKVTQGELEYPKFPIETLLHEGGDCEDSSIILGAILRELGYNVAILVLPRKQHMMLGVSFHANIGGACVEHEGEEYTLVETTSPGWDYGSIPPRYTNASVRAYPVNDQPVLVHKWSAEPTGDGDVVIDGHIANFGNAPANKVTAVFYFETERGRAISREKICSIDLLYNGQSHEFSQTVFEPNNEGDVRGRLKLSIDGSLHDVSTSFTR</sequence>
<feature type="compositionally biased region" description="Polar residues" evidence="1">
    <location>
        <begin position="44"/>
        <end position="66"/>
    </location>
</feature>
<dbReference type="Gene3D" id="3.10.620.30">
    <property type="match status" value="1"/>
</dbReference>
<dbReference type="EMBL" id="CP064786">
    <property type="protein sequence ID" value="QSG02929.1"/>
    <property type="molecule type" value="Genomic_DNA"/>
</dbReference>
<dbReference type="GeneID" id="70685097"/>
<dbReference type="GO" id="GO:0008233">
    <property type="term" value="F:peptidase activity"/>
    <property type="evidence" value="ECO:0007669"/>
    <property type="project" value="UniProtKB-KW"/>
</dbReference>
<keyword evidence="2" id="KW-0645">Protease</keyword>
<gene>
    <name evidence="2" type="ORF">AArcS_1719</name>
</gene>
<dbReference type="RefSeq" id="WP_238476997.1">
    <property type="nucleotide sequence ID" value="NZ_CP064786.1"/>
</dbReference>
<evidence type="ECO:0000313" key="3">
    <source>
        <dbReference type="Proteomes" id="UP000663586"/>
    </source>
</evidence>
<dbReference type="InterPro" id="IPR038765">
    <property type="entry name" value="Papain-like_cys_pep_sf"/>
</dbReference>
<name>A0A897MVG3_9EURY</name>
<keyword evidence="3" id="KW-1185">Reference proteome</keyword>
<dbReference type="SUPFAM" id="SSF54001">
    <property type="entry name" value="Cysteine proteinases"/>
    <property type="match status" value="1"/>
</dbReference>
<organism evidence="2 3">
    <name type="scientific">Natranaeroarchaeum sulfidigenes</name>
    <dbReference type="NCBI Taxonomy" id="2784880"/>
    <lineage>
        <taxon>Archaea</taxon>
        <taxon>Methanobacteriati</taxon>
        <taxon>Methanobacteriota</taxon>
        <taxon>Stenosarchaea group</taxon>
        <taxon>Halobacteria</taxon>
        <taxon>Halobacteriales</taxon>
        <taxon>Natronoarchaeaceae</taxon>
        <taxon>Natranaeroarchaeum</taxon>
    </lineage>
</organism>
<dbReference type="GO" id="GO:0006508">
    <property type="term" value="P:proteolysis"/>
    <property type="evidence" value="ECO:0007669"/>
    <property type="project" value="UniProtKB-KW"/>
</dbReference>
<dbReference type="PANTHER" id="PTHR39327">
    <property type="match status" value="1"/>
</dbReference>
<dbReference type="InterPro" id="IPR010319">
    <property type="entry name" value="Transglutaminase-like_Cys_pept"/>
</dbReference>
<reference evidence="2" key="1">
    <citation type="submission" date="2020-11" db="EMBL/GenBank/DDBJ databases">
        <title>Carbohydrate-dependent, anaerobic sulfur respiration: A novel catabolism in halophilic archaea.</title>
        <authorList>
            <person name="Sorokin D.Y."/>
            <person name="Messina E."/>
            <person name="Smedile F."/>
            <person name="La Cono V."/>
            <person name="Hallsworth J.E."/>
            <person name="Yakimov M.M."/>
        </authorList>
    </citation>
    <scope>NUCLEOTIDE SEQUENCE</scope>
    <source>
        <strain evidence="2">AArc-S</strain>
    </source>
</reference>
<evidence type="ECO:0000313" key="2">
    <source>
        <dbReference type="EMBL" id="QSG02929.1"/>
    </source>
</evidence>